<feature type="compositionally biased region" description="Basic and acidic residues" evidence="1">
    <location>
        <begin position="17"/>
        <end position="47"/>
    </location>
</feature>
<accession>A0AAV7RTQ0</accession>
<dbReference type="Proteomes" id="UP001066276">
    <property type="component" value="Chromosome 5"/>
</dbReference>
<sequence>MAATGASGWGRAPQTGHPERARRTAADWGHAPRDASERLRGGGGGVERRPLAAADRCLFISTPSVTAPPSGLYEGAKPDLLTVS</sequence>
<reference evidence="2" key="1">
    <citation type="journal article" date="2022" name="bioRxiv">
        <title>Sequencing and chromosome-scale assembly of the giantPleurodeles waltlgenome.</title>
        <authorList>
            <person name="Brown T."/>
            <person name="Elewa A."/>
            <person name="Iarovenko S."/>
            <person name="Subramanian E."/>
            <person name="Araus A.J."/>
            <person name="Petzold A."/>
            <person name="Susuki M."/>
            <person name="Suzuki K.-i.T."/>
            <person name="Hayashi T."/>
            <person name="Toyoda A."/>
            <person name="Oliveira C."/>
            <person name="Osipova E."/>
            <person name="Leigh N.D."/>
            <person name="Simon A."/>
            <person name="Yun M.H."/>
        </authorList>
    </citation>
    <scope>NUCLEOTIDE SEQUENCE</scope>
    <source>
        <strain evidence="2">20211129_DDA</strain>
        <tissue evidence="2">Liver</tissue>
    </source>
</reference>
<comment type="caution">
    <text evidence="2">The sequence shown here is derived from an EMBL/GenBank/DDBJ whole genome shotgun (WGS) entry which is preliminary data.</text>
</comment>
<protein>
    <submittedName>
        <fullName evidence="2">Uncharacterized protein</fullName>
    </submittedName>
</protein>
<evidence type="ECO:0000313" key="2">
    <source>
        <dbReference type="EMBL" id="KAJ1155348.1"/>
    </source>
</evidence>
<organism evidence="2 3">
    <name type="scientific">Pleurodeles waltl</name>
    <name type="common">Iberian ribbed newt</name>
    <dbReference type="NCBI Taxonomy" id="8319"/>
    <lineage>
        <taxon>Eukaryota</taxon>
        <taxon>Metazoa</taxon>
        <taxon>Chordata</taxon>
        <taxon>Craniata</taxon>
        <taxon>Vertebrata</taxon>
        <taxon>Euteleostomi</taxon>
        <taxon>Amphibia</taxon>
        <taxon>Batrachia</taxon>
        <taxon>Caudata</taxon>
        <taxon>Salamandroidea</taxon>
        <taxon>Salamandridae</taxon>
        <taxon>Pleurodelinae</taxon>
        <taxon>Pleurodeles</taxon>
    </lineage>
</organism>
<dbReference type="EMBL" id="JANPWB010000009">
    <property type="protein sequence ID" value="KAJ1155348.1"/>
    <property type="molecule type" value="Genomic_DNA"/>
</dbReference>
<name>A0AAV7RTQ0_PLEWA</name>
<keyword evidence="3" id="KW-1185">Reference proteome</keyword>
<proteinExistence type="predicted"/>
<feature type="region of interest" description="Disordered" evidence="1">
    <location>
        <begin position="1"/>
        <end position="47"/>
    </location>
</feature>
<gene>
    <name evidence="2" type="ORF">NDU88_008078</name>
</gene>
<dbReference type="AlphaFoldDB" id="A0AAV7RTQ0"/>
<evidence type="ECO:0000313" key="3">
    <source>
        <dbReference type="Proteomes" id="UP001066276"/>
    </source>
</evidence>
<feature type="region of interest" description="Disordered" evidence="1">
    <location>
        <begin position="63"/>
        <end position="84"/>
    </location>
</feature>
<evidence type="ECO:0000256" key="1">
    <source>
        <dbReference type="SAM" id="MobiDB-lite"/>
    </source>
</evidence>